<feature type="domain" description="bAvd-like" evidence="1">
    <location>
        <begin position="31"/>
        <end position="128"/>
    </location>
</feature>
<dbReference type="SUPFAM" id="SSF158446">
    <property type="entry name" value="IVS-encoded protein-like"/>
    <property type="match status" value="1"/>
</dbReference>
<gene>
    <name evidence="2" type="ORF">A3C58_02595</name>
</gene>
<evidence type="ECO:0000313" key="3">
    <source>
        <dbReference type="Proteomes" id="UP000178380"/>
    </source>
</evidence>
<sequence>MVHNNFHNSSLPNNPPPSQFGLSILGKLISVYKLWHKFLPNIPKDSKYTLGAKIDALFLEVIENIIKAGYSNKVEKEIFLRRTSAKLDLLKFFLQLVWEIKALENKKYISLSEKLDEIGRMLGGWIKSLN</sequence>
<name>A0A1G2HWG0_9BACT</name>
<protein>
    <recommendedName>
        <fullName evidence="1">bAvd-like domain-containing protein</fullName>
    </recommendedName>
</protein>
<reference evidence="2 3" key="1">
    <citation type="journal article" date="2016" name="Nat. Commun.">
        <title>Thousands of microbial genomes shed light on interconnected biogeochemical processes in an aquifer system.</title>
        <authorList>
            <person name="Anantharaman K."/>
            <person name="Brown C.T."/>
            <person name="Hug L.A."/>
            <person name="Sharon I."/>
            <person name="Castelle C.J."/>
            <person name="Probst A.J."/>
            <person name="Thomas B.C."/>
            <person name="Singh A."/>
            <person name="Wilkins M.J."/>
            <person name="Karaoz U."/>
            <person name="Brodie E.L."/>
            <person name="Williams K.H."/>
            <person name="Hubbard S.S."/>
            <person name="Banfield J.F."/>
        </authorList>
    </citation>
    <scope>NUCLEOTIDE SEQUENCE [LARGE SCALE GENOMIC DNA]</scope>
</reference>
<accession>A0A1G2HWG0</accession>
<comment type="caution">
    <text evidence="2">The sequence shown here is derived from an EMBL/GenBank/DDBJ whole genome shotgun (WGS) entry which is preliminary data.</text>
</comment>
<dbReference type="Proteomes" id="UP000178380">
    <property type="component" value="Unassembled WGS sequence"/>
</dbReference>
<dbReference type="EMBL" id="MHOR01000029">
    <property type="protein sequence ID" value="OGZ66571.1"/>
    <property type="molecule type" value="Genomic_DNA"/>
</dbReference>
<proteinExistence type="predicted"/>
<dbReference type="Pfam" id="PF22296">
    <property type="entry name" value="bAvd"/>
    <property type="match status" value="1"/>
</dbReference>
<evidence type="ECO:0000313" key="2">
    <source>
        <dbReference type="EMBL" id="OGZ66571.1"/>
    </source>
</evidence>
<dbReference type="AlphaFoldDB" id="A0A1G2HWG0"/>
<dbReference type="InterPro" id="IPR036583">
    <property type="entry name" value="23S_rRNA_IVS_sf"/>
</dbReference>
<dbReference type="NCBIfam" id="NF033474">
    <property type="entry name" value="DivGenRetAVD"/>
    <property type="match status" value="1"/>
</dbReference>
<dbReference type="CDD" id="cd16376">
    <property type="entry name" value="Avd_like"/>
    <property type="match status" value="1"/>
</dbReference>
<dbReference type="Gene3D" id="1.20.1440.60">
    <property type="entry name" value="23S rRNA-intervening sequence"/>
    <property type="match status" value="1"/>
</dbReference>
<organism evidence="2 3">
    <name type="scientific">Candidatus Staskawiczbacteria bacterium RIFCSPHIGHO2_02_FULL_34_10</name>
    <dbReference type="NCBI Taxonomy" id="1802205"/>
    <lineage>
        <taxon>Bacteria</taxon>
        <taxon>Candidatus Staskawicziibacteriota</taxon>
    </lineage>
</organism>
<dbReference type="STRING" id="1802205.A3C58_02595"/>
<evidence type="ECO:0000259" key="1">
    <source>
        <dbReference type="Pfam" id="PF22296"/>
    </source>
</evidence>
<dbReference type="InterPro" id="IPR055360">
    <property type="entry name" value="bAvd"/>
</dbReference>